<dbReference type="AlphaFoldDB" id="A0A9D4HZB8"/>
<protein>
    <submittedName>
        <fullName evidence="1">Uncharacterized protein</fullName>
    </submittedName>
</protein>
<name>A0A9D4HZB8_DREPO</name>
<organism evidence="1 2">
    <name type="scientific">Dreissena polymorpha</name>
    <name type="common">Zebra mussel</name>
    <name type="synonym">Mytilus polymorpha</name>
    <dbReference type="NCBI Taxonomy" id="45954"/>
    <lineage>
        <taxon>Eukaryota</taxon>
        <taxon>Metazoa</taxon>
        <taxon>Spiralia</taxon>
        <taxon>Lophotrochozoa</taxon>
        <taxon>Mollusca</taxon>
        <taxon>Bivalvia</taxon>
        <taxon>Autobranchia</taxon>
        <taxon>Heteroconchia</taxon>
        <taxon>Euheterodonta</taxon>
        <taxon>Imparidentia</taxon>
        <taxon>Neoheterodontei</taxon>
        <taxon>Myida</taxon>
        <taxon>Dreissenoidea</taxon>
        <taxon>Dreissenidae</taxon>
        <taxon>Dreissena</taxon>
    </lineage>
</organism>
<reference evidence="1" key="1">
    <citation type="journal article" date="2019" name="bioRxiv">
        <title>The Genome of the Zebra Mussel, Dreissena polymorpha: A Resource for Invasive Species Research.</title>
        <authorList>
            <person name="McCartney M.A."/>
            <person name="Auch B."/>
            <person name="Kono T."/>
            <person name="Mallez S."/>
            <person name="Zhang Y."/>
            <person name="Obille A."/>
            <person name="Becker A."/>
            <person name="Abrahante J.E."/>
            <person name="Garbe J."/>
            <person name="Badalamenti J.P."/>
            <person name="Herman A."/>
            <person name="Mangelson H."/>
            <person name="Liachko I."/>
            <person name="Sullivan S."/>
            <person name="Sone E.D."/>
            <person name="Koren S."/>
            <person name="Silverstein K.A.T."/>
            <person name="Beckman K.B."/>
            <person name="Gohl D.M."/>
        </authorList>
    </citation>
    <scope>NUCLEOTIDE SEQUENCE</scope>
    <source>
        <strain evidence="1">Duluth1</strain>
        <tissue evidence="1">Whole animal</tissue>
    </source>
</reference>
<gene>
    <name evidence="1" type="ORF">DPMN_045093</name>
</gene>
<dbReference type="Proteomes" id="UP000828390">
    <property type="component" value="Unassembled WGS sequence"/>
</dbReference>
<dbReference type="EMBL" id="JAIWYP010000011">
    <property type="protein sequence ID" value="KAH3738459.1"/>
    <property type="molecule type" value="Genomic_DNA"/>
</dbReference>
<proteinExistence type="predicted"/>
<evidence type="ECO:0000313" key="2">
    <source>
        <dbReference type="Proteomes" id="UP000828390"/>
    </source>
</evidence>
<reference evidence="1" key="2">
    <citation type="submission" date="2020-11" db="EMBL/GenBank/DDBJ databases">
        <authorList>
            <person name="McCartney M.A."/>
            <person name="Auch B."/>
            <person name="Kono T."/>
            <person name="Mallez S."/>
            <person name="Becker A."/>
            <person name="Gohl D.M."/>
            <person name="Silverstein K.A.T."/>
            <person name="Koren S."/>
            <person name="Bechman K.B."/>
            <person name="Herman A."/>
            <person name="Abrahante J.E."/>
            <person name="Garbe J."/>
        </authorList>
    </citation>
    <scope>NUCLEOTIDE SEQUENCE</scope>
    <source>
        <strain evidence="1">Duluth1</strain>
        <tissue evidence="1">Whole animal</tissue>
    </source>
</reference>
<evidence type="ECO:0000313" key="1">
    <source>
        <dbReference type="EMBL" id="KAH3738459.1"/>
    </source>
</evidence>
<sequence length="192" mass="21184">MKTTSSSSSLCINIRLTNISYYENCRYPGGHVLKRTVTNFELSQAIIRTNLSTKFHEDWTRNVTSRVKSAPSPGDHIFQQTGTIFKLSLAIISTNTIHVTPRVLSRKTAPPPGDIIETNTKNKTSRFDEDWAINVTSRFLFSNIIGTNLLIKFHEDQTINVASRVLTRQTGVGVILGCDGSTVVGTGDGLGR</sequence>
<comment type="caution">
    <text evidence="1">The sequence shown here is derived from an EMBL/GenBank/DDBJ whole genome shotgun (WGS) entry which is preliminary data.</text>
</comment>
<keyword evidence="2" id="KW-1185">Reference proteome</keyword>
<accession>A0A9D4HZB8</accession>